<keyword evidence="4 10" id="KW-0963">Cytoplasm</keyword>
<comment type="similarity">
    <text evidence="2 10">Belongs to the GAMAD family.</text>
</comment>
<keyword evidence="7 10" id="KW-0505">Motor protein</keyword>
<evidence type="ECO:0000256" key="1">
    <source>
        <dbReference type="ARBA" id="ARBA00004245"/>
    </source>
</evidence>
<dbReference type="FunCoup" id="B4MVV9">
    <property type="interactions" value="4"/>
</dbReference>
<dbReference type="FunFam" id="3.30.450.30:FF:000009">
    <property type="entry name" value="Dynein light chain roadblock"/>
    <property type="match status" value="1"/>
</dbReference>
<dbReference type="GO" id="GO:0045505">
    <property type="term" value="F:dynein intermediate chain binding"/>
    <property type="evidence" value="ECO:0007669"/>
    <property type="project" value="UniProtKB-UniRule"/>
</dbReference>
<keyword evidence="5 10" id="KW-0493">Microtubule</keyword>
<dbReference type="KEGG" id="dwi:6642069"/>
<comment type="function">
    <text evidence="9">Acts as one of several non-catalytic accessory components of the cytoplasmic dynein 1 complex that are thought to be involved in linking dynein to cargos and to adapter proteins that regulate dynein function. Cytoplasmic dynein 1 acts as a motor for the intracellular retrograde motility of vesicles and organelles along microtubules.</text>
</comment>
<evidence type="ECO:0000256" key="4">
    <source>
        <dbReference type="ARBA" id="ARBA00022490"/>
    </source>
</evidence>
<sequence>MSAEVEEMLKRFQTYKNIAGIIIVDNDGIPIKTTLENTQTVHYAALMQSLVVKARQVVLDLDATNEFTLLRMRTLTHEVILAPSDDFYCIVIQKPSD</sequence>
<dbReference type="GO" id="GO:0005874">
    <property type="term" value="C:microtubule"/>
    <property type="evidence" value="ECO:0007669"/>
    <property type="project" value="UniProtKB-UniRule"/>
</dbReference>
<protein>
    <recommendedName>
        <fullName evidence="10">Dynein light chain roadblock</fullName>
    </recommendedName>
</protein>
<dbReference type="SUPFAM" id="SSF103196">
    <property type="entry name" value="Roadblock/LC7 domain"/>
    <property type="match status" value="1"/>
</dbReference>
<dbReference type="STRING" id="7260.B4MVV9"/>
<evidence type="ECO:0000256" key="8">
    <source>
        <dbReference type="ARBA" id="ARBA00023212"/>
    </source>
</evidence>
<keyword evidence="13" id="KW-1185">Reference proteome</keyword>
<organism evidence="12 13">
    <name type="scientific">Drosophila willistoni</name>
    <name type="common">Fruit fly</name>
    <dbReference type="NCBI Taxonomy" id="7260"/>
    <lineage>
        <taxon>Eukaryota</taxon>
        <taxon>Metazoa</taxon>
        <taxon>Ecdysozoa</taxon>
        <taxon>Arthropoda</taxon>
        <taxon>Hexapoda</taxon>
        <taxon>Insecta</taxon>
        <taxon>Pterygota</taxon>
        <taxon>Neoptera</taxon>
        <taxon>Endopterygota</taxon>
        <taxon>Diptera</taxon>
        <taxon>Brachycera</taxon>
        <taxon>Muscomorpha</taxon>
        <taxon>Ephydroidea</taxon>
        <taxon>Drosophilidae</taxon>
        <taxon>Drosophila</taxon>
        <taxon>Sophophora</taxon>
    </lineage>
</organism>
<comment type="subcellular location">
    <subcellularLocation>
        <location evidence="1 10">Cytoplasm</location>
        <location evidence="1 10">Cytoskeleton</location>
    </subcellularLocation>
</comment>
<evidence type="ECO:0000256" key="2">
    <source>
        <dbReference type="ARBA" id="ARBA00007191"/>
    </source>
</evidence>
<dbReference type="PIRSF" id="PIRSF009998">
    <property type="entry name" value="DLC7"/>
    <property type="match status" value="1"/>
</dbReference>
<dbReference type="OMA" id="MRTSYFE"/>
<dbReference type="InterPro" id="IPR004942">
    <property type="entry name" value="Roadblock/LAMTOR2_dom"/>
</dbReference>
<dbReference type="Pfam" id="PF03259">
    <property type="entry name" value="Robl_LC7"/>
    <property type="match status" value="1"/>
</dbReference>
<gene>
    <name evidence="12" type="primary">Dwil\GK14988</name>
    <name evidence="12" type="ORF">Dwil_GK14988</name>
</gene>
<dbReference type="PANTHER" id="PTHR10779">
    <property type="entry name" value="DYNEIN LIGHT CHAIN ROADBLOCK"/>
    <property type="match status" value="1"/>
</dbReference>
<dbReference type="GO" id="GO:0005868">
    <property type="term" value="C:cytoplasmic dynein complex"/>
    <property type="evidence" value="ECO:0007669"/>
    <property type="project" value="UniProtKB-UniRule"/>
</dbReference>
<evidence type="ECO:0000256" key="7">
    <source>
        <dbReference type="ARBA" id="ARBA00023175"/>
    </source>
</evidence>
<dbReference type="eggNOG" id="KOG4115">
    <property type="taxonomic scope" value="Eukaryota"/>
</dbReference>
<evidence type="ECO:0000256" key="6">
    <source>
        <dbReference type="ARBA" id="ARBA00023017"/>
    </source>
</evidence>
<evidence type="ECO:0000256" key="9">
    <source>
        <dbReference type="ARBA" id="ARBA00025362"/>
    </source>
</evidence>
<dbReference type="AlphaFoldDB" id="B4MVV9"/>
<evidence type="ECO:0000256" key="10">
    <source>
        <dbReference type="PIRNR" id="PIRNR009998"/>
    </source>
</evidence>
<dbReference type="OrthoDB" id="9985637at2759"/>
<dbReference type="Proteomes" id="UP000007798">
    <property type="component" value="Unassembled WGS sequence"/>
</dbReference>
<keyword evidence="3 10" id="KW-0813">Transport</keyword>
<name>B4MVV9_DROWI</name>
<evidence type="ECO:0000313" key="13">
    <source>
        <dbReference type="Proteomes" id="UP000007798"/>
    </source>
</evidence>
<keyword evidence="6 10" id="KW-0243">Dynein</keyword>
<dbReference type="PhylomeDB" id="B4MVV9"/>
<evidence type="ECO:0000256" key="3">
    <source>
        <dbReference type="ARBA" id="ARBA00022448"/>
    </source>
</evidence>
<evidence type="ECO:0000313" key="12">
    <source>
        <dbReference type="EMBL" id="EDW75829.1"/>
    </source>
</evidence>
<feature type="domain" description="Roadblock/LAMTOR2" evidence="11">
    <location>
        <begin position="5"/>
        <end position="93"/>
    </location>
</feature>
<evidence type="ECO:0000259" key="11">
    <source>
        <dbReference type="SMART" id="SM00960"/>
    </source>
</evidence>
<keyword evidence="8 10" id="KW-0206">Cytoskeleton</keyword>
<dbReference type="InterPro" id="IPR016561">
    <property type="entry name" value="DYNLRB1/2"/>
</dbReference>
<dbReference type="GO" id="GO:0007018">
    <property type="term" value="P:microtubule-based movement"/>
    <property type="evidence" value="ECO:0007669"/>
    <property type="project" value="UniProtKB-UniRule"/>
</dbReference>
<evidence type="ECO:0000256" key="5">
    <source>
        <dbReference type="ARBA" id="ARBA00022701"/>
    </source>
</evidence>
<dbReference type="EMBL" id="CH963857">
    <property type="protein sequence ID" value="EDW75829.1"/>
    <property type="molecule type" value="Genomic_DNA"/>
</dbReference>
<accession>B4MVV9</accession>
<dbReference type="SMART" id="SM00960">
    <property type="entry name" value="Robl_LC7"/>
    <property type="match status" value="1"/>
</dbReference>
<dbReference type="GO" id="GO:0005737">
    <property type="term" value="C:cytoplasm"/>
    <property type="evidence" value="ECO:0007669"/>
    <property type="project" value="UniProtKB-UniRule"/>
</dbReference>
<reference evidence="12 13" key="1">
    <citation type="journal article" date="2007" name="Nature">
        <title>Evolution of genes and genomes on the Drosophila phylogeny.</title>
        <authorList>
            <consortium name="Drosophila 12 Genomes Consortium"/>
            <person name="Clark A.G."/>
            <person name="Eisen M.B."/>
            <person name="Smith D.R."/>
            <person name="Bergman C.M."/>
            <person name="Oliver B."/>
            <person name="Markow T.A."/>
            <person name="Kaufman T.C."/>
            <person name="Kellis M."/>
            <person name="Gelbart W."/>
            <person name="Iyer V.N."/>
            <person name="Pollard D.A."/>
            <person name="Sackton T.B."/>
            <person name="Larracuente A.M."/>
            <person name="Singh N.D."/>
            <person name="Abad J.P."/>
            <person name="Abt D.N."/>
            <person name="Adryan B."/>
            <person name="Aguade M."/>
            <person name="Akashi H."/>
            <person name="Anderson W.W."/>
            <person name="Aquadro C.F."/>
            <person name="Ardell D.H."/>
            <person name="Arguello R."/>
            <person name="Artieri C.G."/>
            <person name="Barbash D.A."/>
            <person name="Barker D."/>
            <person name="Barsanti P."/>
            <person name="Batterham P."/>
            <person name="Batzoglou S."/>
            <person name="Begun D."/>
            <person name="Bhutkar A."/>
            <person name="Blanco E."/>
            <person name="Bosak S.A."/>
            <person name="Bradley R.K."/>
            <person name="Brand A.D."/>
            <person name="Brent M.R."/>
            <person name="Brooks A.N."/>
            <person name="Brown R.H."/>
            <person name="Butlin R.K."/>
            <person name="Caggese C."/>
            <person name="Calvi B.R."/>
            <person name="Bernardo de Carvalho A."/>
            <person name="Caspi A."/>
            <person name="Castrezana S."/>
            <person name="Celniker S.E."/>
            <person name="Chang J.L."/>
            <person name="Chapple C."/>
            <person name="Chatterji S."/>
            <person name="Chinwalla A."/>
            <person name="Civetta A."/>
            <person name="Clifton S.W."/>
            <person name="Comeron J.M."/>
            <person name="Costello J.C."/>
            <person name="Coyne J.A."/>
            <person name="Daub J."/>
            <person name="David R.G."/>
            <person name="Delcher A.L."/>
            <person name="Delehaunty K."/>
            <person name="Do C.B."/>
            <person name="Ebling H."/>
            <person name="Edwards K."/>
            <person name="Eickbush T."/>
            <person name="Evans J.D."/>
            <person name="Filipski A."/>
            <person name="Findeiss S."/>
            <person name="Freyhult E."/>
            <person name="Fulton L."/>
            <person name="Fulton R."/>
            <person name="Garcia A.C."/>
            <person name="Gardiner A."/>
            <person name="Garfield D.A."/>
            <person name="Garvin B.E."/>
            <person name="Gibson G."/>
            <person name="Gilbert D."/>
            <person name="Gnerre S."/>
            <person name="Godfrey J."/>
            <person name="Good R."/>
            <person name="Gotea V."/>
            <person name="Gravely B."/>
            <person name="Greenberg A.J."/>
            <person name="Griffiths-Jones S."/>
            <person name="Gross S."/>
            <person name="Guigo R."/>
            <person name="Gustafson E.A."/>
            <person name="Haerty W."/>
            <person name="Hahn M.W."/>
            <person name="Halligan D.L."/>
            <person name="Halpern A.L."/>
            <person name="Halter G.M."/>
            <person name="Han M.V."/>
            <person name="Heger A."/>
            <person name="Hillier L."/>
            <person name="Hinrichs A.S."/>
            <person name="Holmes I."/>
            <person name="Hoskins R.A."/>
            <person name="Hubisz M.J."/>
            <person name="Hultmark D."/>
            <person name="Huntley M.A."/>
            <person name="Jaffe D.B."/>
            <person name="Jagadeeshan S."/>
            <person name="Jeck W.R."/>
            <person name="Johnson J."/>
            <person name="Jones C.D."/>
            <person name="Jordan W.C."/>
            <person name="Karpen G.H."/>
            <person name="Kataoka E."/>
            <person name="Keightley P.D."/>
            <person name="Kheradpour P."/>
            <person name="Kirkness E.F."/>
            <person name="Koerich L.B."/>
            <person name="Kristiansen K."/>
            <person name="Kudrna D."/>
            <person name="Kulathinal R.J."/>
            <person name="Kumar S."/>
            <person name="Kwok R."/>
            <person name="Lander E."/>
            <person name="Langley C.H."/>
            <person name="Lapoint R."/>
            <person name="Lazzaro B.P."/>
            <person name="Lee S.J."/>
            <person name="Levesque L."/>
            <person name="Li R."/>
            <person name="Lin C.F."/>
            <person name="Lin M.F."/>
            <person name="Lindblad-Toh K."/>
            <person name="Llopart A."/>
            <person name="Long M."/>
            <person name="Low L."/>
            <person name="Lozovsky E."/>
            <person name="Lu J."/>
            <person name="Luo M."/>
            <person name="Machado C.A."/>
            <person name="Makalowski W."/>
            <person name="Marzo M."/>
            <person name="Matsuda M."/>
            <person name="Matzkin L."/>
            <person name="McAllister B."/>
            <person name="McBride C.S."/>
            <person name="McKernan B."/>
            <person name="McKernan K."/>
            <person name="Mendez-Lago M."/>
            <person name="Minx P."/>
            <person name="Mollenhauer M.U."/>
            <person name="Montooth K."/>
            <person name="Mount S.M."/>
            <person name="Mu X."/>
            <person name="Myers E."/>
            <person name="Negre B."/>
            <person name="Newfeld S."/>
            <person name="Nielsen R."/>
            <person name="Noor M.A."/>
            <person name="O'Grady P."/>
            <person name="Pachter L."/>
            <person name="Papaceit M."/>
            <person name="Parisi M.J."/>
            <person name="Parisi M."/>
            <person name="Parts L."/>
            <person name="Pedersen J.S."/>
            <person name="Pesole G."/>
            <person name="Phillippy A.M."/>
            <person name="Ponting C.P."/>
            <person name="Pop M."/>
            <person name="Porcelli D."/>
            <person name="Powell J.R."/>
            <person name="Prohaska S."/>
            <person name="Pruitt K."/>
            <person name="Puig M."/>
            <person name="Quesneville H."/>
            <person name="Ram K.R."/>
            <person name="Rand D."/>
            <person name="Rasmussen M.D."/>
            <person name="Reed L.K."/>
            <person name="Reenan R."/>
            <person name="Reily A."/>
            <person name="Remington K.A."/>
            <person name="Rieger T.T."/>
            <person name="Ritchie M.G."/>
            <person name="Robin C."/>
            <person name="Rogers Y.H."/>
            <person name="Rohde C."/>
            <person name="Rozas J."/>
            <person name="Rubenfield M.J."/>
            <person name="Ruiz A."/>
            <person name="Russo S."/>
            <person name="Salzberg S.L."/>
            <person name="Sanchez-Gracia A."/>
            <person name="Saranga D.J."/>
            <person name="Sato H."/>
            <person name="Schaeffer S.W."/>
            <person name="Schatz M.C."/>
            <person name="Schlenke T."/>
            <person name="Schwartz R."/>
            <person name="Segarra C."/>
            <person name="Singh R.S."/>
            <person name="Sirot L."/>
            <person name="Sirota M."/>
            <person name="Sisneros N.B."/>
            <person name="Smith C.D."/>
            <person name="Smith T.F."/>
            <person name="Spieth J."/>
            <person name="Stage D.E."/>
            <person name="Stark A."/>
            <person name="Stephan W."/>
            <person name="Strausberg R.L."/>
            <person name="Strempel S."/>
            <person name="Sturgill D."/>
            <person name="Sutton G."/>
            <person name="Sutton G.G."/>
            <person name="Tao W."/>
            <person name="Teichmann S."/>
            <person name="Tobari Y.N."/>
            <person name="Tomimura Y."/>
            <person name="Tsolas J.M."/>
            <person name="Valente V.L."/>
            <person name="Venter E."/>
            <person name="Venter J.C."/>
            <person name="Vicario S."/>
            <person name="Vieira F.G."/>
            <person name="Vilella A.J."/>
            <person name="Villasante A."/>
            <person name="Walenz B."/>
            <person name="Wang J."/>
            <person name="Wasserman M."/>
            <person name="Watts T."/>
            <person name="Wilson D."/>
            <person name="Wilson R.K."/>
            <person name="Wing R.A."/>
            <person name="Wolfner M.F."/>
            <person name="Wong A."/>
            <person name="Wong G.K."/>
            <person name="Wu C.I."/>
            <person name="Wu G."/>
            <person name="Yamamoto D."/>
            <person name="Yang H.P."/>
            <person name="Yang S.P."/>
            <person name="Yorke J.A."/>
            <person name="Yoshida K."/>
            <person name="Zdobnov E."/>
            <person name="Zhang P."/>
            <person name="Zhang Y."/>
            <person name="Zimin A.V."/>
            <person name="Baldwin J."/>
            <person name="Abdouelleil A."/>
            <person name="Abdulkadir J."/>
            <person name="Abebe A."/>
            <person name="Abera B."/>
            <person name="Abreu J."/>
            <person name="Acer S.C."/>
            <person name="Aftuck L."/>
            <person name="Alexander A."/>
            <person name="An P."/>
            <person name="Anderson E."/>
            <person name="Anderson S."/>
            <person name="Arachi H."/>
            <person name="Azer M."/>
            <person name="Bachantsang P."/>
            <person name="Barry A."/>
            <person name="Bayul T."/>
            <person name="Berlin A."/>
            <person name="Bessette D."/>
            <person name="Bloom T."/>
            <person name="Blye J."/>
            <person name="Boguslavskiy L."/>
            <person name="Bonnet C."/>
            <person name="Boukhgalter B."/>
            <person name="Bourzgui I."/>
            <person name="Brown A."/>
            <person name="Cahill P."/>
            <person name="Channer S."/>
            <person name="Cheshatsang Y."/>
            <person name="Chuda L."/>
            <person name="Citroen M."/>
            <person name="Collymore A."/>
            <person name="Cooke P."/>
            <person name="Costello M."/>
            <person name="D'Aco K."/>
            <person name="Daza R."/>
            <person name="De Haan G."/>
            <person name="DeGray S."/>
            <person name="DeMaso C."/>
            <person name="Dhargay N."/>
            <person name="Dooley K."/>
            <person name="Dooley E."/>
            <person name="Doricent M."/>
            <person name="Dorje P."/>
            <person name="Dorjee K."/>
            <person name="Dupes A."/>
            <person name="Elong R."/>
            <person name="Falk J."/>
            <person name="Farina A."/>
            <person name="Faro S."/>
            <person name="Ferguson D."/>
            <person name="Fisher S."/>
            <person name="Foley C.D."/>
            <person name="Franke A."/>
            <person name="Friedrich D."/>
            <person name="Gadbois L."/>
            <person name="Gearin G."/>
            <person name="Gearin C.R."/>
            <person name="Giannoukos G."/>
            <person name="Goode T."/>
            <person name="Graham J."/>
            <person name="Grandbois E."/>
            <person name="Grewal S."/>
            <person name="Gyaltsen K."/>
            <person name="Hafez N."/>
            <person name="Hagos B."/>
            <person name="Hall J."/>
            <person name="Henson C."/>
            <person name="Hollinger A."/>
            <person name="Honan T."/>
            <person name="Huard M.D."/>
            <person name="Hughes L."/>
            <person name="Hurhula B."/>
            <person name="Husby M.E."/>
            <person name="Kamat A."/>
            <person name="Kanga B."/>
            <person name="Kashin S."/>
            <person name="Khazanovich D."/>
            <person name="Kisner P."/>
            <person name="Lance K."/>
            <person name="Lara M."/>
            <person name="Lee W."/>
            <person name="Lennon N."/>
            <person name="Letendre F."/>
            <person name="LeVine R."/>
            <person name="Lipovsky A."/>
            <person name="Liu X."/>
            <person name="Liu J."/>
            <person name="Liu S."/>
            <person name="Lokyitsang T."/>
            <person name="Lokyitsang Y."/>
            <person name="Lubonja R."/>
            <person name="Lui A."/>
            <person name="MacDonald P."/>
            <person name="Magnisalis V."/>
            <person name="Maru K."/>
            <person name="Matthews C."/>
            <person name="McCusker W."/>
            <person name="McDonough S."/>
            <person name="Mehta T."/>
            <person name="Meldrim J."/>
            <person name="Meneus L."/>
            <person name="Mihai O."/>
            <person name="Mihalev A."/>
            <person name="Mihova T."/>
            <person name="Mittelman R."/>
            <person name="Mlenga V."/>
            <person name="Montmayeur A."/>
            <person name="Mulrain L."/>
            <person name="Navidi A."/>
            <person name="Naylor J."/>
            <person name="Negash T."/>
            <person name="Nguyen T."/>
            <person name="Nguyen N."/>
            <person name="Nicol R."/>
            <person name="Norbu C."/>
            <person name="Norbu N."/>
            <person name="Novod N."/>
            <person name="O'Neill B."/>
            <person name="Osman S."/>
            <person name="Markiewicz E."/>
            <person name="Oyono O.L."/>
            <person name="Patti C."/>
            <person name="Phunkhang P."/>
            <person name="Pierre F."/>
            <person name="Priest M."/>
            <person name="Raghuraman S."/>
            <person name="Rege F."/>
            <person name="Reyes R."/>
            <person name="Rise C."/>
            <person name="Rogov P."/>
            <person name="Ross K."/>
            <person name="Ryan E."/>
            <person name="Settipalli S."/>
            <person name="Shea T."/>
            <person name="Sherpa N."/>
            <person name="Shi L."/>
            <person name="Shih D."/>
            <person name="Sparrow T."/>
            <person name="Spaulding J."/>
            <person name="Stalker J."/>
            <person name="Stange-Thomann N."/>
            <person name="Stavropoulos S."/>
            <person name="Stone C."/>
            <person name="Strader C."/>
            <person name="Tesfaye S."/>
            <person name="Thomson T."/>
            <person name="Thoulutsang Y."/>
            <person name="Thoulutsang D."/>
            <person name="Topham K."/>
            <person name="Topping I."/>
            <person name="Tsamla T."/>
            <person name="Vassiliev H."/>
            <person name="Vo A."/>
            <person name="Wangchuk T."/>
            <person name="Wangdi T."/>
            <person name="Weiand M."/>
            <person name="Wilkinson J."/>
            <person name="Wilson A."/>
            <person name="Yadav S."/>
            <person name="Young G."/>
            <person name="Yu Q."/>
            <person name="Zembek L."/>
            <person name="Zhong D."/>
            <person name="Zimmer A."/>
            <person name="Zwirko Z."/>
            <person name="Jaffe D.B."/>
            <person name="Alvarez P."/>
            <person name="Brockman W."/>
            <person name="Butler J."/>
            <person name="Chin C."/>
            <person name="Gnerre S."/>
            <person name="Grabherr M."/>
            <person name="Kleber M."/>
            <person name="Mauceli E."/>
            <person name="MacCallum I."/>
        </authorList>
    </citation>
    <scope>NUCLEOTIDE SEQUENCE [LARGE SCALE GENOMIC DNA]</scope>
    <source>
        <strain evidence="13">Tucson 14030-0811.24</strain>
    </source>
</reference>
<dbReference type="Gene3D" id="3.30.450.30">
    <property type="entry name" value="Dynein light chain 2a, cytoplasmic"/>
    <property type="match status" value="1"/>
</dbReference>
<dbReference type="InParanoid" id="B4MVV9"/>
<proteinExistence type="inferred from homology"/>
<dbReference type="HOGENOM" id="CLU_113002_3_2_1"/>